<dbReference type="PANTHER" id="PTHR21483:SF18">
    <property type="entry name" value="RNA POLYMERASE II-ASSOCIATED PROTEIN 1"/>
    <property type="match status" value="1"/>
</dbReference>
<evidence type="ECO:0000313" key="6">
    <source>
        <dbReference type="Proteomes" id="UP000800040"/>
    </source>
</evidence>
<dbReference type="OrthoDB" id="348201at2759"/>
<dbReference type="GO" id="GO:0006366">
    <property type="term" value="P:transcription by RNA polymerase II"/>
    <property type="evidence" value="ECO:0007669"/>
    <property type="project" value="InterPro"/>
</dbReference>
<dbReference type="Pfam" id="PF08621">
    <property type="entry name" value="RPAP1_N"/>
    <property type="match status" value="1"/>
</dbReference>
<evidence type="ECO:0000256" key="1">
    <source>
        <dbReference type="ARBA" id="ARBA00009953"/>
    </source>
</evidence>
<feature type="compositionally biased region" description="Polar residues" evidence="2">
    <location>
        <begin position="166"/>
        <end position="181"/>
    </location>
</feature>
<feature type="region of interest" description="Disordered" evidence="2">
    <location>
        <begin position="388"/>
        <end position="425"/>
    </location>
</feature>
<dbReference type="AlphaFoldDB" id="A0A6A5KTI1"/>
<dbReference type="InterPro" id="IPR039913">
    <property type="entry name" value="RPAP1/Rba50"/>
</dbReference>
<name>A0A6A5KTI1_9PLEO</name>
<accession>A0A6A5KTI1</accession>
<feature type="compositionally biased region" description="Acidic residues" evidence="2">
    <location>
        <begin position="411"/>
        <end position="421"/>
    </location>
</feature>
<evidence type="ECO:0000259" key="4">
    <source>
        <dbReference type="Pfam" id="PF08621"/>
    </source>
</evidence>
<dbReference type="EMBL" id="ML975244">
    <property type="protein sequence ID" value="KAF1839592.1"/>
    <property type="molecule type" value="Genomic_DNA"/>
</dbReference>
<evidence type="ECO:0000256" key="2">
    <source>
        <dbReference type="SAM" id="MobiDB-lite"/>
    </source>
</evidence>
<evidence type="ECO:0000259" key="3">
    <source>
        <dbReference type="Pfam" id="PF08620"/>
    </source>
</evidence>
<feature type="compositionally biased region" description="Low complexity" evidence="2">
    <location>
        <begin position="220"/>
        <end position="243"/>
    </location>
</feature>
<dbReference type="PANTHER" id="PTHR21483">
    <property type="entry name" value="RNA POLYMERASE II-ASSOCIATED PROTEIN 1"/>
    <property type="match status" value="1"/>
</dbReference>
<reference evidence="5" key="1">
    <citation type="submission" date="2020-01" db="EMBL/GenBank/DDBJ databases">
        <authorList>
            <consortium name="DOE Joint Genome Institute"/>
            <person name="Haridas S."/>
            <person name="Albert R."/>
            <person name="Binder M."/>
            <person name="Bloem J."/>
            <person name="Labutti K."/>
            <person name="Salamov A."/>
            <person name="Andreopoulos B."/>
            <person name="Baker S.E."/>
            <person name="Barry K."/>
            <person name="Bills G."/>
            <person name="Bluhm B.H."/>
            <person name="Cannon C."/>
            <person name="Castanera R."/>
            <person name="Culley D.E."/>
            <person name="Daum C."/>
            <person name="Ezra D."/>
            <person name="Gonzalez J.B."/>
            <person name="Henrissat B."/>
            <person name="Kuo A."/>
            <person name="Liang C."/>
            <person name="Lipzen A."/>
            <person name="Lutzoni F."/>
            <person name="Magnuson J."/>
            <person name="Mondo S."/>
            <person name="Nolan M."/>
            <person name="Ohm R."/>
            <person name="Pangilinan J."/>
            <person name="Park H.-J."/>
            <person name="Ramirez L."/>
            <person name="Alfaro M."/>
            <person name="Sun H."/>
            <person name="Tritt A."/>
            <person name="Yoshinaga Y."/>
            <person name="Zwiers L.-H."/>
            <person name="Turgeon B.G."/>
            <person name="Goodwin S.B."/>
            <person name="Spatafora J.W."/>
            <person name="Crous P.W."/>
            <person name="Grigoriev I.V."/>
        </authorList>
    </citation>
    <scope>NUCLEOTIDE SEQUENCE</scope>
    <source>
        <strain evidence="5">P77</strain>
    </source>
</reference>
<sequence length="477" mass="52077">MDFQRGERVHLNFDTGAVEKLDQEESHAVPMPAFPTFVGDILERDASAANPPVAPMLQPNVNGFPAHKKRVPRVSAFKQQRAAKEQRPAAGVQAQAAATPNADAATKPWSAFALDRDEERRAIDEENRHTLAGMSDAEIEQERQELMSSLNPALLQKLLMRSNIDQGSNEQDWDAQSSAANTRPAPEEIKIKSEKSSTSTKKVSFAASEVDNEAPPPQQPTAAPSIPTAQAPSNANTTSTAAPDQISDSIHFPTPPQPPDLDPNDPAFLKNLHEKYFPSLPYDPSTLSWMSPIDASDTKSPYHPSQTALNASELRFDFNGALLAPSVARSIPSDRGLHHHAAAPEAAGYTIPELAVTARSKVPAQRCMAYQTLGRILYRLGQGQFGVESARQTTDGPARVARNPEAKGSEKEEEEEEEEDVGSAMAGGLWQCIEEGRVIETLTEEANKQRGHLTARTFAEEALWNWRRGGGRKRYAV</sequence>
<feature type="region of interest" description="Disordered" evidence="2">
    <location>
        <begin position="166"/>
        <end position="265"/>
    </location>
</feature>
<dbReference type="InterPro" id="IPR013929">
    <property type="entry name" value="RPAP1_C"/>
</dbReference>
<proteinExistence type="inferred from homology"/>
<feature type="compositionally biased region" description="Basic and acidic residues" evidence="2">
    <location>
        <begin position="185"/>
        <end position="195"/>
    </location>
</feature>
<keyword evidence="6" id="KW-1185">Reference proteome</keyword>
<feature type="domain" description="RPAP1 C-terminal" evidence="3">
    <location>
        <begin position="313"/>
        <end position="380"/>
    </location>
</feature>
<feature type="domain" description="RPAP1 N-terminal" evidence="4">
    <location>
        <begin position="122"/>
        <end position="165"/>
    </location>
</feature>
<evidence type="ECO:0000313" key="5">
    <source>
        <dbReference type="EMBL" id="KAF1839592.1"/>
    </source>
</evidence>
<organism evidence="5 6">
    <name type="scientific">Decorospora gaudefroyi</name>
    <dbReference type="NCBI Taxonomy" id="184978"/>
    <lineage>
        <taxon>Eukaryota</taxon>
        <taxon>Fungi</taxon>
        <taxon>Dikarya</taxon>
        <taxon>Ascomycota</taxon>
        <taxon>Pezizomycotina</taxon>
        <taxon>Dothideomycetes</taxon>
        <taxon>Pleosporomycetidae</taxon>
        <taxon>Pleosporales</taxon>
        <taxon>Pleosporineae</taxon>
        <taxon>Pleosporaceae</taxon>
        <taxon>Decorospora</taxon>
    </lineage>
</organism>
<dbReference type="InterPro" id="IPR013930">
    <property type="entry name" value="RPAP1_N"/>
</dbReference>
<gene>
    <name evidence="5" type="ORF">BDW02DRAFT_563650</name>
</gene>
<dbReference type="Proteomes" id="UP000800040">
    <property type="component" value="Unassembled WGS sequence"/>
</dbReference>
<comment type="similarity">
    <text evidence="1">Belongs to the RPAP1 family.</text>
</comment>
<protein>
    <recommendedName>
        <fullName evidence="7">Transcription factor Rba50</fullName>
    </recommendedName>
</protein>
<evidence type="ECO:0008006" key="7">
    <source>
        <dbReference type="Google" id="ProtNLM"/>
    </source>
</evidence>
<dbReference type="Pfam" id="PF08620">
    <property type="entry name" value="RPAP1_C"/>
    <property type="match status" value="1"/>
</dbReference>